<proteinExistence type="inferred from homology"/>
<feature type="signal peptide" evidence="3">
    <location>
        <begin position="1"/>
        <end position="21"/>
    </location>
</feature>
<dbReference type="InterPro" id="IPR039424">
    <property type="entry name" value="SBP_5"/>
</dbReference>
<feature type="chain" id="PRO_5011743297" evidence="3">
    <location>
        <begin position="22"/>
        <end position="633"/>
    </location>
</feature>
<dbReference type="OrthoDB" id="9764591at2"/>
<dbReference type="PANTHER" id="PTHR30290">
    <property type="entry name" value="PERIPLASMIC BINDING COMPONENT OF ABC TRANSPORTER"/>
    <property type="match status" value="1"/>
</dbReference>
<comment type="subcellular location">
    <subcellularLocation>
        <location evidence="1">Periplasm</location>
    </subcellularLocation>
</comment>
<reference evidence="6" key="1">
    <citation type="submission" date="2016-10" db="EMBL/GenBank/DDBJ databases">
        <authorList>
            <person name="Varghese N."/>
            <person name="Submissions S."/>
        </authorList>
    </citation>
    <scope>NUCLEOTIDE SEQUENCE [LARGE SCALE GENOMIC DNA]</scope>
    <source>
        <strain evidence="6">LMG 26383,CCUG 61248,R- 45681</strain>
    </source>
</reference>
<dbReference type="InterPro" id="IPR000914">
    <property type="entry name" value="SBP_5_dom"/>
</dbReference>
<evidence type="ECO:0000256" key="3">
    <source>
        <dbReference type="SAM" id="SignalP"/>
    </source>
</evidence>
<dbReference type="EMBL" id="FOAN01000011">
    <property type="protein sequence ID" value="SEM44497.1"/>
    <property type="molecule type" value="Genomic_DNA"/>
</dbReference>
<evidence type="ECO:0000313" key="5">
    <source>
        <dbReference type="EMBL" id="SEM44497.1"/>
    </source>
</evidence>
<dbReference type="InterPro" id="IPR030678">
    <property type="entry name" value="Peptide/Ni-bd"/>
</dbReference>
<evidence type="ECO:0000313" key="6">
    <source>
        <dbReference type="Proteomes" id="UP000199664"/>
    </source>
</evidence>
<keyword evidence="6" id="KW-1185">Reference proteome</keyword>
<organism evidence="5 6">
    <name type="scientific">Bosea lupini</name>
    <dbReference type="NCBI Taxonomy" id="1036779"/>
    <lineage>
        <taxon>Bacteria</taxon>
        <taxon>Pseudomonadati</taxon>
        <taxon>Pseudomonadota</taxon>
        <taxon>Alphaproteobacteria</taxon>
        <taxon>Hyphomicrobiales</taxon>
        <taxon>Boseaceae</taxon>
        <taxon>Bosea</taxon>
    </lineage>
</organism>
<dbReference type="GO" id="GO:0030288">
    <property type="term" value="C:outer membrane-bounded periplasmic space"/>
    <property type="evidence" value="ECO:0007669"/>
    <property type="project" value="UniProtKB-ARBA"/>
</dbReference>
<name>A0A1H7YGQ8_9HYPH</name>
<dbReference type="Gene3D" id="3.90.76.10">
    <property type="entry name" value="Dipeptide-binding Protein, Domain 1"/>
    <property type="match status" value="1"/>
</dbReference>
<evidence type="ECO:0000256" key="2">
    <source>
        <dbReference type="ARBA" id="ARBA00005695"/>
    </source>
</evidence>
<keyword evidence="3" id="KW-0732">Signal</keyword>
<sequence>MRRLRAVLLAASLLGSLTALSAAPVAAQGIPQNIPRKELLILENPEGTIKNAGWFNIWAINAGSQSNGLQQAALDTLWYIDPEKGLDGAWDNSLAADKPVYNADFTEMQVKLRRGLFWSDGVEFTSADVKATVDIQIKNPGMRFSAVLANNVASVETPDAETVIFKLKKPNSRFHTNFTVRWGAIWILPKHVFEKVEDPAKFDFNKPVSLGAYTLQSFDPDGKWYIWQLREDWQRTSLGRHGKPGPKYLAYIDPGPPDKRVIAQLNHELDVIHDIAPEGMFTLAKQDKGTRAWFKGFPYGHPDPTLPAVIFNTQNETLKNRDVRWALALMIDVKAVTMAAYRGAATISAIAVPPTGIHPEAYHKPMEAWLKDFEIDTGTSKIKPYDPTVGKQIADMLRPSMGDQIPSDPAVIANSFGLGWWKPNVAAAGELLTRAGFRKQGNQWLTPDGKPFTVRLMVEGDLRPVMTRAGTMIVQQWKQAGIDARIDVAQGTLLTRRAAGDFDAFIGWSVETWGGHQDLSYFMDSWHSQFVAQPGQPQPLRNWQRWSHPELDKIIEDIRKIGFDDPKGVELGRDYVKLMTREMPIIPLMAYNVFTAMDQTYWTGYPTADDPYANPVTNWGNSRYMFVRLKPAK</sequence>
<dbReference type="PIRSF" id="PIRSF002741">
    <property type="entry name" value="MppA"/>
    <property type="match status" value="1"/>
</dbReference>
<dbReference type="CDD" id="cd08509">
    <property type="entry name" value="PBP2_TmCBP_oligosaccharides_like"/>
    <property type="match status" value="1"/>
</dbReference>
<evidence type="ECO:0000259" key="4">
    <source>
        <dbReference type="Pfam" id="PF00496"/>
    </source>
</evidence>
<comment type="similarity">
    <text evidence="2">Belongs to the bacterial solute-binding protein 5 family.</text>
</comment>
<feature type="domain" description="Solute-binding protein family 5" evidence="4">
    <location>
        <begin position="94"/>
        <end position="524"/>
    </location>
</feature>
<dbReference type="PANTHER" id="PTHR30290:SF16">
    <property type="entry name" value="OLIGOPEPTIDE ABC TRANSPORTER, PERIPLASMIC OLIGOPEPTIDE-BINDING PROTEIN"/>
    <property type="match status" value="1"/>
</dbReference>
<gene>
    <name evidence="5" type="ORF">SAMN04515666_111169</name>
</gene>
<dbReference type="STRING" id="1036779.SAMN04515666_111169"/>
<dbReference type="GO" id="GO:0043190">
    <property type="term" value="C:ATP-binding cassette (ABC) transporter complex"/>
    <property type="evidence" value="ECO:0007669"/>
    <property type="project" value="InterPro"/>
</dbReference>
<dbReference type="Gene3D" id="3.10.105.10">
    <property type="entry name" value="Dipeptide-binding Protein, Domain 3"/>
    <property type="match status" value="1"/>
</dbReference>
<protein>
    <submittedName>
        <fullName evidence="5">Peptide/nickel transport system substrate-binding protein</fullName>
    </submittedName>
</protein>
<dbReference type="RefSeq" id="WP_091841745.1">
    <property type="nucleotide sequence ID" value="NZ_FOAN01000011.1"/>
</dbReference>
<dbReference type="Proteomes" id="UP000199664">
    <property type="component" value="Unassembled WGS sequence"/>
</dbReference>
<dbReference type="Pfam" id="PF00496">
    <property type="entry name" value="SBP_bac_5"/>
    <property type="match status" value="1"/>
</dbReference>
<accession>A0A1H7YGQ8</accession>
<evidence type="ECO:0000256" key="1">
    <source>
        <dbReference type="ARBA" id="ARBA00004418"/>
    </source>
</evidence>
<dbReference type="Gene3D" id="3.40.190.10">
    <property type="entry name" value="Periplasmic binding protein-like II"/>
    <property type="match status" value="1"/>
</dbReference>
<dbReference type="AlphaFoldDB" id="A0A1H7YGQ8"/>
<dbReference type="GO" id="GO:1904680">
    <property type="term" value="F:peptide transmembrane transporter activity"/>
    <property type="evidence" value="ECO:0007669"/>
    <property type="project" value="TreeGrafter"/>
</dbReference>
<dbReference type="SUPFAM" id="SSF53850">
    <property type="entry name" value="Periplasmic binding protein-like II"/>
    <property type="match status" value="1"/>
</dbReference>
<dbReference type="GO" id="GO:0015833">
    <property type="term" value="P:peptide transport"/>
    <property type="evidence" value="ECO:0007669"/>
    <property type="project" value="TreeGrafter"/>
</dbReference>